<organism evidence="2 3">
    <name type="scientific">Octopus vulgaris</name>
    <name type="common">Common octopus</name>
    <dbReference type="NCBI Taxonomy" id="6645"/>
    <lineage>
        <taxon>Eukaryota</taxon>
        <taxon>Metazoa</taxon>
        <taxon>Spiralia</taxon>
        <taxon>Lophotrochozoa</taxon>
        <taxon>Mollusca</taxon>
        <taxon>Cephalopoda</taxon>
        <taxon>Coleoidea</taxon>
        <taxon>Octopodiformes</taxon>
        <taxon>Octopoda</taxon>
        <taxon>Incirrata</taxon>
        <taxon>Octopodidae</taxon>
        <taxon>Octopus</taxon>
    </lineage>
</organism>
<feature type="transmembrane region" description="Helical" evidence="1">
    <location>
        <begin position="93"/>
        <end position="112"/>
    </location>
</feature>
<evidence type="ECO:0000313" key="3">
    <source>
        <dbReference type="Proteomes" id="UP001162480"/>
    </source>
</evidence>
<feature type="transmembrane region" description="Helical" evidence="1">
    <location>
        <begin position="62"/>
        <end position="81"/>
    </location>
</feature>
<reference evidence="2" key="1">
    <citation type="submission" date="2023-08" db="EMBL/GenBank/DDBJ databases">
        <authorList>
            <person name="Alioto T."/>
            <person name="Alioto T."/>
            <person name="Gomez Garrido J."/>
        </authorList>
    </citation>
    <scope>NUCLEOTIDE SEQUENCE</scope>
</reference>
<dbReference type="AlphaFoldDB" id="A0AA36B2V7"/>
<protein>
    <submittedName>
        <fullName evidence="2">Uncharacterized protein</fullName>
    </submittedName>
</protein>
<dbReference type="EMBL" id="OX597821">
    <property type="protein sequence ID" value="CAI9726931.1"/>
    <property type="molecule type" value="Genomic_DNA"/>
</dbReference>
<keyword evidence="1" id="KW-0812">Transmembrane</keyword>
<gene>
    <name evidence="2" type="ORF">OCTVUL_1B024997</name>
</gene>
<accession>A0AA36B2V7</accession>
<evidence type="ECO:0000313" key="2">
    <source>
        <dbReference type="EMBL" id="CAI9726931.1"/>
    </source>
</evidence>
<evidence type="ECO:0000256" key="1">
    <source>
        <dbReference type="SAM" id="Phobius"/>
    </source>
</evidence>
<dbReference type="Proteomes" id="UP001162480">
    <property type="component" value="Chromosome 8"/>
</dbReference>
<keyword evidence="3" id="KW-1185">Reference proteome</keyword>
<sequence length="178" mass="19567">MTRFSSNSLTPFWTAGRQAPQSEGRHLLWNRRVGLKQFHHNDIIGNILCGAAIKYTELHTSIVVPAIAVVDVVVLLVVECVEIKYTCDLGKRSIFVMTSLRLLLMLILNVVTACLGSPWEDGGGQGNERFTAIGYIACFFDLQIIVLAVATVVLAIVLDVVAFDTADIFNCYYACNIA</sequence>
<keyword evidence="1" id="KW-1133">Transmembrane helix</keyword>
<proteinExistence type="predicted"/>
<feature type="transmembrane region" description="Helical" evidence="1">
    <location>
        <begin position="132"/>
        <end position="158"/>
    </location>
</feature>
<name>A0AA36B2V7_OCTVU</name>
<keyword evidence="1" id="KW-0472">Membrane</keyword>